<dbReference type="Pfam" id="PF06348">
    <property type="entry name" value="DUF1059"/>
    <property type="match status" value="1"/>
</dbReference>
<organism evidence="1 2">
    <name type="scientific">Roseovarius litorisediminis</name>
    <dbReference type="NCBI Taxonomy" id="1312363"/>
    <lineage>
        <taxon>Bacteria</taxon>
        <taxon>Pseudomonadati</taxon>
        <taxon>Pseudomonadota</taxon>
        <taxon>Alphaproteobacteria</taxon>
        <taxon>Rhodobacterales</taxon>
        <taxon>Roseobacteraceae</taxon>
        <taxon>Roseovarius</taxon>
    </lineage>
</organism>
<dbReference type="RefSeq" id="WP_085893644.1">
    <property type="nucleotide sequence ID" value="NZ_FWFL01000010.1"/>
</dbReference>
<proteinExistence type="predicted"/>
<dbReference type="InterPro" id="IPR009409">
    <property type="entry name" value="DUF1059"/>
</dbReference>
<evidence type="ECO:0000313" key="1">
    <source>
        <dbReference type="EMBL" id="SLN62914.1"/>
    </source>
</evidence>
<name>A0A1Y5TFJ6_9RHOB</name>
<accession>A0A1Y5TFJ6</accession>
<sequence>MTHAYSYACRDCEGMEACPASVIAETRDEVWKLMGHHARIAHGENPEDWDQETRDYLDTLIKEVDV</sequence>
<gene>
    <name evidence="1" type="ORF">PEL8287_03448</name>
</gene>
<evidence type="ECO:0008006" key="3">
    <source>
        <dbReference type="Google" id="ProtNLM"/>
    </source>
</evidence>
<dbReference type="EMBL" id="FWFL01000010">
    <property type="protein sequence ID" value="SLN62914.1"/>
    <property type="molecule type" value="Genomic_DNA"/>
</dbReference>
<keyword evidence="2" id="KW-1185">Reference proteome</keyword>
<protein>
    <recommendedName>
        <fullName evidence="3">DUF1059 domain-containing protein</fullName>
    </recommendedName>
</protein>
<reference evidence="1 2" key="1">
    <citation type="submission" date="2017-03" db="EMBL/GenBank/DDBJ databases">
        <authorList>
            <person name="Afonso C.L."/>
            <person name="Miller P.J."/>
            <person name="Scott M.A."/>
            <person name="Spackman E."/>
            <person name="Goraichik I."/>
            <person name="Dimitrov K.M."/>
            <person name="Suarez D.L."/>
            <person name="Swayne D.E."/>
        </authorList>
    </citation>
    <scope>NUCLEOTIDE SEQUENCE [LARGE SCALE GENOMIC DNA]</scope>
    <source>
        <strain evidence="1 2">CECT 8287</strain>
    </source>
</reference>
<evidence type="ECO:0000313" key="2">
    <source>
        <dbReference type="Proteomes" id="UP000193827"/>
    </source>
</evidence>
<dbReference type="Proteomes" id="UP000193827">
    <property type="component" value="Unassembled WGS sequence"/>
</dbReference>
<dbReference type="AlphaFoldDB" id="A0A1Y5TFJ6"/>
<dbReference type="OrthoDB" id="7709378at2"/>